<keyword evidence="1" id="KW-0472">Membrane</keyword>
<reference evidence="2" key="2">
    <citation type="journal article" date="2019" name="IMA Fungus">
        <title>Genome sequencing and comparison of five Tilletia species to identify candidate genes for the detection of regulated species infecting wheat.</title>
        <authorList>
            <person name="Nguyen H.D.T."/>
            <person name="Sultana T."/>
            <person name="Kesanakurti P."/>
            <person name="Hambleton S."/>
        </authorList>
    </citation>
    <scope>NUCLEOTIDE SEQUENCE</scope>
    <source>
        <strain evidence="2">DAOMC 236426</strain>
    </source>
</reference>
<dbReference type="EMBL" id="LWDE02000603">
    <property type="protein sequence ID" value="KAE8246194.1"/>
    <property type="molecule type" value="Genomic_DNA"/>
</dbReference>
<protein>
    <submittedName>
        <fullName evidence="2">Uncharacterized protein</fullName>
    </submittedName>
</protein>
<dbReference type="AlphaFoldDB" id="A0A8X7MR26"/>
<reference evidence="2" key="1">
    <citation type="submission" date="2016-04" db="EMBL/GenBank/DDBJ databases">
        <authorList>
            <person name="Nguyen H.D."/>
            <person name="Samba Siva P."/>
            <person name="Cullis J."/>
            <person name="Levesque C.A."/>
            <person name="Hambleton S."/>
        </authorList>
    </citation>
    <scope>NUCLEOTIDE SEQUENCE</scope>
    <source>
        <strain evidence="2">DAOMC 236426</strain>
    </source>
</reference>
<proteinExistence type="predicted"/>
<keyword evidence="1" id="KW-0812">Transmembrane</keyword>
<evidence type="ECO:0000256" key="1">
    <source>
        <dbReference type="SAM" id="Phobius"/>
    </source>
</evidence>
<sequence>MTWSSSTPTRTDLSSDMCWFWTIFAGASIGAVTSVTTEAAYDSKFTFKNMGYGGGLLHSRALLPFVGTELHRESAELPGVGIVQSG</sequence>
<organism evidence="2 3">
    <name type="scientific">Tilletia controversa</name>
    <name type="common">dwarf bunt fungus</name>
    <dbReference type="NCBI Taxonomy" id="13291"/>
    <lineage>
        <taxon>Eukaryota</taxon>
        <taxon>Fungi</taxon>
        <taxon>Dikarya</taxon>
        <taxon>Basidiomycota</taxon>
        <taxon>Ustilaginomycotina</taxon>
        <taxon>Exobasidiomycetes</taxon>
        <taxon>Tilletiales</taxon>
        <taxon>Tilletiaceae</taxon>
        <taxon>Tilletia</taxon>
    </lineage>
</organism>
<feature type="transmembrane region" description="Helical" evidence="1">
    <location>
        <begin position="20"/>
        <end position="41"/>
    </location>
</feature>
<keyword evidence="1" id="KW-1133">Transmembrane helix</keyword>
<keyword evidence="3" id="KW-1185">Reference proteome</keyword>
<accession>A0A8X7MR26</accession>
<dbReference type="Proteomes" id="UP000077684">
    <property type="component" value="Unassembled WGS sequence"/>
</dbReference>
<name>A0A8X7MR26_9BASI</name>
<evidence type="ECO:0000313" key="2">
    <source>
        <dbReference type="EMBL" id="KAE8246194.1"/>
    </source>
</evidence>
<evidence type="ECO:0000313" key="3">
    <source>
        <dbReference type="Proteomes" id="UP000077684"/>
    </source>
</evidence>
<comment type="caution">
    <text evidence="2">The sequence shown here is derived from an EMBL/GenBank/DDBJ whole genome shotgun (WGS) entry which is preliminary data.</text>
</comment>
<gene>
    <name evidence="2" type="ORF">A4X06_0g5120</name>
</gene>